<keyword evidence="1" id="KW-0472">Membrane</keyword>
<dbReference type="Pfam" id="PF10825">
    <property type="entry name" value="DUF2752"/>
    <property type="match status" value="1"/>
</dbReference>
<dbReference type="RefSeq" id="WP_179397938.1">
    <property type="nucleotide sequence ID" value="NZ_JACBZO010000001.1"/>
</dbReference>
<evidence type="ECO:0000313" key="2">
    <source>
        <dbReference type="EMBL" id="NYI41563.1"/>
    </source>
</evidence>
<keyword evidence="3" id="KW-1185">Reference proteome</keyword>
<evidence type="ECO:0000313" key="3">
    <source>
        <dbReference type="Proteomes" id="UP000547973"/>
    </source>
</evidence>
<proteinExistence type="predicted"/>
<gene>
    <name evidence="2" type="ORF">BKA03_001682</name>
</gene>
<dbReference type="Proteomes" id="UP000547973">
    <property type="component" value="Unassembled WGS sequence"/>
</dbReference>
<feature type="transmembrane region" description="Helical" evidence="1">
    <location>
        <begin position="66"/>
        <end position="84"/>
    </location>
</feature>
<name>A0A7Z0CK56_9MICO</name>
<reference evidence="2 3" key="1">
    <citation type="submission" date="2020-07" db="EMBL/GenBank/DDBJ databases">
        <title>Sequencing the genomes of 1000 actinobacteria strains.</title>
        <authorList>
            <person name="Klenk H.-P."/>
        </authorList>
    </citation>
    <scope>NUCLEOTIDE SEQUENCE [LARGE SCALE GENOMIC DNA]</scope>
    <source>
        <strain evidence="2 3">DSM 19970</strain>
    </source>
</reference>
<organism evidence="2 3">
    <name type="scientific">Demequina lutea</name>
    <dbReference type="NCBI Taxonomy" id="431489"/>
    <lineage>
        <taxon>Bacteria</taxon>
        <taxon>Bacillati</taxon>
        <taxon>Actinomycetota</taxon>
        <taxon>Actinomycetes</taxon>
        <taxon>Micrococcales</taxon>
        <taxon>Demequinaceae</taxon>
        <taxon>Demequina</taxon>
    </lineage>
</organism>
<evidence type="ECO:0000256" key="1">
    <source>
        <dbReference type="SAM" id="Phobius"/>
    </source>
</evidence>
<accession>A0A7Z0CK56</accession>
<dbReference type="InterPro" id="IPR021215">
    <property type="entry name" value="DUF2752"/>
</dbReference>
<keyword evidence="1" id="KW-0812">Transmembrane</keyword>
<feature type="transmembrane region" description="Helical" evidence="1">
    <location>
        <begin position="35"/>
        <end position="54"/>
    </location>
</feature>
<comment type="caution">
    <text evidence="2">The sequence shown here is derived from an EMBL/GenBank/DDBJ whole genome shotgun (WGS) entry which is preliminary data.</text>
</comment>
<evidence type="ECO:0008006" key="4">
    <source>
        <dbReference type="Google" id="ProtNLM"/>
    </source>
</evidence>
<dbReference type="EMBL" id="JACBZO010000001">
    <property type="protein sequence ID" value="NYI41563.1"/>
    <property type="molecule type" value="Genomic_DNA"/>
</dbReference>
<protein>
    <recommendedName>
        <fullName evidence="4">DUF2752 domain-containing protein</fullName>
    </recommendedName>
</protein>
<dbReference type="AlphaFoldDB" id="A0A7Z0CK56"/>
<keyword evidence="1" id="KW-1133">Transmembrane helix</keyword>
<sequence>MLLHTTGLYCPGCGGTRAMYDLVSGHIGRALHENAFVVLFVVPPAAIGFLWWVLNSWGVRVPRVRITVPMVWAYVGVLGAFWVLRNLPGLEFLRP</sequence>